<proteinExistence type="predicted"/>
<evidence type="ECO:0000313" key="2">
    <source>
        <dbReference type="Proteomes" id="UP000650467"/>
    </source>
</evidence>
<keyword evidence="2" id="KW-1185">Reference proteome</keyword>
<sequence>MYAAAAAGRVQNTLFQLLSVIPAGYNAVAFAAKDDPFIEAALNAKFALCWALLNARTKDGFGRVVYTAGRLLRELLCIMKVPALERFVPAAPAKVAALLMAVAEVCDPDTLQRWLDAAPFPCLDVDPSAELAAGVAPQALHENPLMRRQVHMLGALAVVAAEQRPDGPAGHTAAAALQAWQWAARLLWAKSYGASVYCTEFPLTACNRRL</sequence>
<protein>
    <submittedName>
        <fullName evidence="1">Uncharacterized protein</fullName>
    </submittedName>
</protein>
<reference evidence="1" key="1">
    <citation type="journal article" date="2020" name="bioRxiv">
        <title>Comparative genomics of Chlamydomonas.</title>
        <authorList>
            <person name="Craig R.J."/>
            <person name="Hasan A.R."/>
            <person name="Ness R.W."/>
            <person name="Keightley P.D."/>
        </authorList>
    </citation>
    <scope>NUCLEOTIDE SEQUENCE</scope>
    <source>
        <strain evidence="1">SAG 7.73</strain>
    </source>
</reference>
<name>A0A835W5C1_CHLIN</name>
<dbReference type="AlphaFoldDB" id="A0A835W5C1"/>
<accession>A0A835W5C1</accession>
<dbReference type="EMBL" id="JAEHOC010000010">
    <property type="protein sequence ID" value="KAG2437893.1"/>
    <property type="molecule type" value="Genomic_DNA"/>
</dbReference>
<organism evidence="1 2">
    <name type="scientific">Chlamydomonas incerta</name>
    <dbReference type="NCBI Taxonomy" id="51695"/>
    <lineage>
        <taxon>Eukaryota</taxon>
        <taxon>Viridiplantae</taxon>
        <taxon>Chlorophyta</taxon>
        <taxon>core chlorophytes</taxon>
        <taxon>Chlorophyceae</taxon>
        <taxon>CS clade</taxon>
        <taxon>Chlamydomonadales</taxon>
        <taxon>Chlamydomonadaceae</taxon>
        <taxon>Chlamydomonas</taxon>
    </lineage>
</organism>
<gene>
    <name evidence="1" type="ORF">HXX76_005510</name>
</gene>
<evidence type="ECO:0000313" key="1">
    <source>
        <dbReference type="EMBL" id="KAG2437893.1"/>
    </source>
</evidence>
<comment type="caution">
    <text evidence="1">The sequence shown here is derived from an EMBL/GenBank/DDBJ whole genome shotgun (WGS) entry which is preliminary data.</text>
</comment>
<dbReference type="Proteomes" id="UP000650467">
    <property type="component" value="Unassembled WGS sequence"/>
</dbReference>